<dbReference type="AlphaFoldDB" id="A0A0P1E8Q9"/>
<name>A0A0P1E8Q9_9RHOB</name>
<reference evidence="3" key="1">
    <citation type="submission" date="2015-09" db="EMBL/GenBank/DDBJ databases">
        <authorList>
            <person name="Rodrigo-Torres L."/>
            <person name="Arahal D.R."/>
        </authorList>
    </citation>
    <scope>NUCLEOTIDE SEQUENCE [LARGE SCALE GENOMIC DNA]</scope>
    <source>
        <strain evidence="3">CECT 4293</strain>
    </source>
</reference>
<feature type="domain" description="Nitrile hydratase beta subunit-like N-terminal" evidence="1">
    <location>
        <begin position="5"/>
        <end position="92"/>
    </location>
</feature>
<evidence type="ECO:0000313" key="3">
    <source>
        <dbReference type="Proteomes" id="UP000050786"/>
    </source>
</evidence>
<proteinExistence type="predicted"/>
<evidence type="ECO:0000313" key="2">
    <source>
        <dbReference type="EMBL" id="CUH44895.1"/>
    </source>
</evidence>
<protein>
    <submittedName>
        <fullName evidence="2">Nitrile hydratase accessory protein</fullName>
    </submittedName>
</protein>
<dbReference type="InterPro" id="IPR042262">
    <property type="entry name" value="CN_hydtase_beta_C"/>
</dbReference>
<dbReference type="RefSeq" id="WP_058274830.1">
    <property type="nucleotide sequence ID" value="NZ_CANLTD010000001.1"/>
</dbReference>
<dbReference type="NCBIfam" id="TIGR03889">
    <property type="entry name" value="nitrile_acc"/>
    <property type="match status" value="1"/>
</dbReference>
<gene>
    <name evidence="2" type="ORF">RUM4293_03804</name>
</gene>
<organism evidence="2 3">
    <name type="scientific">Ruegeria atlantica</name>
    <dbReference type="NCBI Taxonomy" id="81569"/>
    <lineage>
        <taxon>Bacteria</taxon>
        <taxon>Pseudomonadati</taxon>
        <taxon>Pseudomonadota</taxon>
        <taxon>Alphaproteobacteria</taxon>
        <taxon>Rhodobacterales</taxon>
        <taxon>Roseobacteraceae</taxon>
        <taxon>Ruegeria</taxon>
    </lineage>
</organism>
<evidence type="ECO:0000259" key="1">
    <source>
        <dbReference type="Pfam" id="PF21006"/>
    </source>
</evidence>
<accession>A0A0P1E8Q9</accession>
<dbReference type="EMBL" id="CYPS01000057">
    <property type="protein sequence ID" value="CUH44895.1"/>
    <property type="molecule type" value="Genomic_DNA"/>
</dbReference>
<sequence>MSDCVAHTAPEPVFAEPWHAQVFAVTVALNETGRFDWPDWAARFSDTLKRHGLDRELNGGNDYFFAWLETLEALLAEQGTAMPDDVNRLRNAWEDAYLTTPHGNPVQLTEK</sequence>
<dbReference type="InterPro" id="IPR008990">
    <property type="entry name" value="Elect_transpt_acc-like_dom_sf"/>
</dbReference>
<dbReference type="Pfam" id="PF21006">
    <property type="entry name" value="NHase_beta_N"/>
    <property type="match status" value="1"/>
</dbReference>
<dbReference type="Gene3D" id="1.10.472.20">
    <property type="entry name" value="Nitrile hydratase, beta subunit"/>
    <property type="match status" value="1"/>
</dbReference>
<dbReference type="SUPFAM" id="SSF50090">
    <property type="entry name" value="Electron transport accessory proteins"/>
    <property type="match status" value="1"/>
</dbReference>
<keyword evidence="3" id="KW-1185">Reference proteome</keyword>
<dbReference type="Proteomes" id="UP000050786">
    <property type="component" value="Unassembled WGS sequence"/>
</dbReference>
<dbReference type="InterPro" id="IPR049054">
    <property type="entry name" value="CN_hydtase_beta-like_N"/>
</dbReference>
<dbReference type="InterPro" id="IPR023808">
    <property type="entry name" value="Nitrile_Hydratase_acc_put"/>
</dbReference>